<dbReference type="AlphaFoldDB" id="A0A6V7HFQ6"/>
<comment type="caution">
    <text evidence="1">The sequence shown here is derived from an EMBL/GenBank/DDBJ whole genome shotgun (WGS) entry which is preliminary data.</text>
</comment>
<gene>
    <name evidence="1" type="ORF">MHI_LOCUS849959</name>
</gene>
<evidence type="ECO:0000313" key="1">
    <source>
        <dbReference type="EMBL" id="CAD1479303.1"/>
    </source>
</evidence>
<keyword evidence="2" id="KW-1185">Reference proteome</keyword>
<protein>
    <submittedName>
        <fullName evidence="1">Uncharacterized protein</fullName>
    </submittedName>
</protein>
<feature type="non-terminal residue" evidence="1">
    <location>
        <position position="1"/>
    </location>
</feature>
<evidence type="ECO:0000313" key="2">
    <source>
        <dbReference type="Proteomes" id="UP000752696"/>
    </source>
</evidence>
<dbReference type="Proteomes" id="UP000752696">
    <property type="component" value="Unassembled WGS sequence"/>
</dbReference>
<proteinExistence type="predicted"/>
<dbReference type="EMBL" id="CAJDYZ010011290">
    <property type="protein sequence ID" value="CAD1479303.1"/>
    <property type="molecule type" value="Genomic_DNA"/>
</dbReference>
<organism evidence="1 2">
    <name type="scientific">Heterotrigona itama</name>
    <dbReference type="NCBI Taxonomy" id="395501"/>
    <lineage>
        <taxon>Eukaryota</taxon>
        <taxon>Metazoa</taxon>
        <taxon>Ecdysozoa</taxon>
        <taxon>Arthropoda</taxon>
        <taxon>Hexapoda</taxon>
        <taxon>Insecta</taxon>
        <taxon>Pterygota</taxon>
        <taxon>Neoptera</taxon>
        <taxon>Endopterygota</taxon>
        <taxon>Hymenoptera</taxon>
        <taxon>Apocrita</taxon>
        <taxon>Aculeata</taxon>
        <taxon>Apoidea</taxon>
        <taxon>Anthophila</taxon>
        <taxon>Apidae</taxon>
        <taxon>Heterotrigona</taxon>
    </lineage>
</organism>
<name>A0A6V7HFQ6_9HYME</name>
<reference evidence="1" key="1">
    <citation type="submission" date="2020-07" db="EMBL/GenBank/DDBJ databases">
        <authorList>
            <person name="Nazaruddin N."/>
        </authorList>
    </citation>
    <scope>NUCLEOTIDE SEQUENCE</scope>
</reference>
<accession>A0A6V7HFQ6</accession>
<sequence length="113" mass="12457">DEEWKDTSERTIIRASAIGGEIILKSMHGILHVGHERSRRDSADCKRLCPLAVGCAVKHAIVTDPTMACLSLSFSNLAHGTLKTVDSLLIEDFGKYDNLTVESRVKMNCLFTP</sequence>
<dbReference type="OrthoDB" id="6614738at2759"/>